<feature type="compositionally biased region" description="Basic and acidic residues" evidence="1">
    <location>
        <begin position="200"/>
        <end position="216"/>
    </location>
</feature>
<evidence type="ECO:0000313" key="3">
    <source>
        <dbReference type="Proteomes" id="UP001562425"/>
    </source>
</evidence>
<dbReference type="AlphaFoldDB" id="A0ABD1CG59"/>
<dbReference type="Proteomes" id="UP001562425">
    <property type="component" value="Unassembled WGS sequence"/>
</dbReference>
<evidence type="ECO:0000256" key="1">
    <source>
        <dbReference type="SAM" id="MobiDB-lite"/>
    </source>
</evidence>
<proteinExistence type="predicted"/>
<keyword evidence="3" id="KW-1185">Reference proteome</keyword>
<feature type="compositionally biased region" description="Acidic residues" evidence="1">
    <location>
        <begin position="37"/>
        <end position="78"/>
    </location>
</feature>
<sequence>MFSSNPNTSKREKKATRKALEKLKKKGDKVFTGNSESSDDSDEEDSDEKDSDEKDSDEKDSDEGDSDERDSDEDDSENEKESSDDTVRANRNTSTSKQVKKKPKRNKKKVEVLSARTVKMLMKHMESMIEQKLSRLDLGKNSKSVKHTANPVKEKRSKQRTKPGKKKNKRKPTDDSSEDSEVTESSDEDVARTLRRRPRSVADWKKYNKPETRPWKAADSGTKPNWKGTQGSSKPPAFRPPTQERNENQGSSAGTLEKRVQNYRVPDKMVCFNCRGRNHHFEVCMMPKEVFCTVCGFHDYPKEKCPFCLKNGRTSV</sequence>
<feature type="compositionally biased region" description="Basic residues" evidence="1">
    <location>
        <begin position="98"/>
        <end position="108"/>
    </location>
</feature>
<feature type="compositionally biased region" description="Basic residues" evidence="1">
    <location>
        <begin position="11"/>
        <end position="27"/>
    </location>
</feature>
<feature type="compositionally biased region" description="Basic residues" evidence="1">
    <location>
        <begin position="155"/>
        <end position="170"/>
    </location>
</feature>
<accession>A0ABD1CG59</accession>
<name>A0ABD1CG59_CULPP</name>
<comment type="caution">
    <text evidence="2">The sequence shown here is derived from an EMBL/GenBank/DDBJ whole genome shotgun (WGS) entry which is preliminary data.</text>
</comment>
<reference evidence="2 3" key="1">
    <citation type="submission" date="2024-05" db="EMBL/GenBank/DDBJ databases">
        <title>Culex pipiens pipiens assembly and annotation.</title>
        <authorList>
            <person name="Alout H."/>
            <person name="Durand T."/>
        </authorList>
    </citation>
    <scope>NUCLEOTIDE SEQUENCE [LARGE SCALE GENOMIC DNA]</scope>
    <source>
        <strain evidence="2">HA-2024</strain>
        <tissue evidence="2">Whole body</tissue>
    </source>
</reference>
<dbReference type="EMBL" id="JBEHCU010012563">
    <property type="protein sequence ID" value="KAL1375348.1"/>
    <property type="molecule type" value="Genomic_DNA"/>
</dbReference>
<feature type="region of interest" description="Disordered" evidence="1">
    <location>
        <begin position="132"/>
        <end position="259"/>
    </location>
</feature>
<feature type="compositionally biased region" description="Basic and acidic residues" evidence="1">
    <location>
        <begin position="79"/>
        <end position="88"/>
    </location>
</feature>
<evidence type="ECO:0000313" key="2">
    <source>
        <dbReference type="EMBL" id="KAL1375348.1"/>
    </source>
</evidence>
<gene>
    <name evidence="2" type="ORF">pipiens_017543</name>
</gene>
<feature type="compositionally biased region" description="Acidic residues" evidence="1">
    <location>
        <begin position="175"/>
        <end position="188"/>
    </location>
</feature>
<feature type="region of interest" description="Disordered" evidence="1">
    <location>
        <begin position="1"/>
        <end position="115"/>
    </location>
</feature>
<protein>
    <submittedName>
        <fullName evidence="2">Uncharacterized protein</fullName>
    </submittedName>
</protein>
<organism evidence="2 3">
    <name type="scientific">Culex pipiens pipiens</name>
    <name type="common">Northern house mosquito</name>
    <dbReference type="NCBI Taxonomy" id="38569"/>
    <lineage>
        <taxon>Eukaryota</taxon>
        <taxon>Metazoa</taxon>
        <taxon>Ecdysozoa</taxon>
        <taxon>Arthropoda</taxon>
        <taxon>Hexapoda</taxon>
        <taxon>Insecta</taxon>
        <taxon>Pterygota</taxon>
        <taxon>Neoptera</taxon>
        <taxon>Endopterygota</taxon>
        <taxon>Diptera</taxon>
        <taxon>Nematocera</taxon>
        <taxon>Culicoidea</taxon>
        <taxon>Culicidae</taxon>
        <taxon>Culicinae</taxon>
        <taxon>Culicini</taxon>
        <taxon>Culex</taxon>
        <taxon>Culex</taxon>
    </lineage>
</organism>